<sequence length="60" mass="6541">MTKVYIAGVAMTKMGRLDGATVKSLTREAVDGAMADAALARMTFRLPTTRTQHSDILRRS</sequence>
<organism evidence="1 2">
    <name type="scientific">Sulfitobacter porphyrae</name>
    <dbReference type="NCBI Taxonomy" id="1246864"/>
    <lineage>
        <taxon>Bacteria</taxon>
        <taxon>Pseudomonadati</taxon>
        <taxon>Pseudomonadota</taxon>
        <taxon>Alphaproteobacteria</taxon>
        <taxon>Rhodobacterales</taxon>
        <taxon>Roseobacteraceae</taxon>
        <taxon>Sulfitobacter</taxon>
    </lineage>
</organism>
<name>A0ABW2BC96_9RHOB</name>
<gene>
    <name evidence="1" type="ORF">ACFQFQ_30195</name>
</gene>
<protein>
    <recommendedName>
        <fullName evidence="3">Thiolase N-terminal domain-containing protein</fullName>
    </recommendedName>
</protein>
<keyword evidence="2" id="KW-1185">Reference proteome</keyword>
<dbReference type="Proteomes" id="UP001596353">
    <property type="component" value="Unassembled WGS sequence"/>
</dbReference>
<evidence type="ECO:0000313" key="2">
    <source>
        <dbReference type="Proteomes" id="UP001596353"/>
    </source>
</evidence>
<reference evidence="2" key="1">
    <citation type="journal article" date="2019" name="Int. J. Syst. Evol. Microbiol.">
        <title>The Global Catalogue of Microorganisms (GCM) 10K type strain sequencing project: providing services to taxonomists for standard genome sequencing and annotation.</title>
        <authorList>
            <consortium name="The Broad Institute Genomics Platform"/>
            <consortium name="The Broad Institute Genome Sequencing Center for Infectious Disease"/>
            <person name="Wu L."/>
            <person name="Ma J."/>
        </authorList>
    </citation>
    <scope>NUCLEOTIDE SEQUENCE [LARGE SCALE GENOMIC DNA]</scope>
    <source>
        <strain evidence="2">CCUG 66188</strain>
    </source>
</reference>
<evidence type="ECO:0000313" key="1">
    <source>
        <dbReference type="EMBL" id="MFC6762901.1"/>
    </source>
</evidence>
<proteinExistence type="predicted"/>
<comment type="caution">
    <text evidence="1">The sequence shown here is derived from an EMBL/GenBank/DDBJ whole genome shotgun (WGS) entry which is preliminary data.</text>
</comment>
<dbReference type="EMBL" id="JBHSWG010000006">
    <property type="protein sequence ID" value="MFC6762901.1"/>
    <property type="molecule type" value="Genomic_DNA"/>
</dbReference>
<accession>A0ABW2BC96</accession>
<evidence type="ECO:0008006" key="3">
    <source>
        <dbReference type="Google" id="ProtNLM"/>
    </source>
</evidence>